<feature type="compositionally biased region" description="Low complexity" evidence="1">
    <location>
        <begin position="11"/>
        <end position="42"/>
    </location>
</feature>
<name>A0A418WHX8_9PROT</name>
<proteinExistence type="predicted"/>
<evidence type="ECO:0000313" key="2">
    <source>
        <dbReference type="EMBL" id="RJF89605.1"/>
    </source>
</evidence>
<reference evidence="2 3" key="1">
    <citation type="submission" date="2018-09" db="EMBL/GenBank/DDBJ databases">
        <authorList>
            <person name="Zhu H."/>
        </authorList>
    </citation>
    <scope>NUCLEOTIDE SEQUENCE [LARGE SCALE GENOMIC DNA]</scope>
    <source>
        <strain evidence="2 3">K1W22B-8</strain>
    </source>
</reference>
<sequence>MSRLVRPSPDAGGAASAAGAGGAASTAGAGGVASAAGGAAAGCPSCAHTGTTAIVAATRAADETRRARAVRTDIRHSPRNFIVVCHRYKWLLA</sequence>
<comment type="caution">
    <text evidence="2">The sequence shown here is derived from an EMBL/GenBank/DDBJ whole genome shotgun (WGS) entry which is preliminary data.</text>
</comment>
<dbReference type="EMBL" id="QYUK01000011">
    <property type="protein sequence ID" value="RJF89605.1"/>
    <property type="molecule type" value="Genomic_DNA"/>
</dbReference>
<evidence type="ECO:0000256" key="1">
    <source>
        <dbReference type="SAM" id="MobiDB-lite"/>
    </source>
</evidence>
<protein>
    <submittedName>
        <fullName evidence="2">Uncharacterized protein</fullName>
    </submittedName>
</protein>
<keyword evidence="3" id="KW-1185">Reference proteome</keyword>
<gene>
    <name evidence="2" type="ORF">D3874_23700</name>
</gene>
<evidence type="ECO:0000313" key="3">
    <source>
        <dbReference type="Proteomes" id="UP000284605"/>
    </source>
</evidence>
<dbReference type="Proteomes" id="UP000284605">
    <property type="component" value="Unassembled WGS sequence"/>
</dbReference>
<accession>A0A418WHX8</accession>
<organism evidence="2 3">
    <name type="scientific">Oleomonas cavernae</name>
    <dbReference type="NCBI Taxonomy" id="2320859"/>
    <lineage>
        <taxon>Bacteria</taxon>
        <taxon>Pseudomonadati</taxon>
        <taxon>Pseudomonadota</taxon>
        <taxon>Alphaproteobacteria</taxon>
        <taxon>Acetobacterales</taxon>
        <taxon>Acetobacteraceae</taxon>
        <taxon>Oleomonas</taxon>
    </lineage>
</organism>
<feature type="region of interest" description="Disordered" evidence="1">
    <location>
        <begin position="1"/>
        <end position="44"/>
    </location>
</feature>
<dbReference type="AlphaFoldDB" id="A0A418WHX8"/>